<dbReference type="InterPro" id="IPR011034">
    <property type="entry name" value="Formyl_transferase-like_C_sf"/>
</dbReference>
<name>A0A4R0MTS4_9SPHI</name>
<dbReference type="PANTHER" id="PTHR11138:SF5">
    <property type="entry name" value="METHIONYL-TRNA FORMYLTRANSFERASE, MITOCHONDRIAL"/>
    <property type="match status" value="1"/>
</dbReference>
<dbReference type="InterPro" id="IPR002376">
    <property type="entry name" value="Formyl_transf_N"/>
</dbReference>
<evidence type="ECO:0000259" key="2">
    <source>
        <dbReference type="Pfam" id="PF02911"/>
    </source>
</evidence>
<dbReference type="EMBL" id="SJSM01000018">
    <property type="protein sequence ID" value="TCC89602.1"/>
    <property type="molecule type" value="Genomic_DNA"/>
</dbReference>
<dbReference type="InterPro" id="IPR036477">
    <property type="entry name" value="Formyl_transf_N_sf"/>
</dbReference>
<dbReference type="InterPro" id="IPR001555">
    <property type="entry name" value="GART_AS"/>
</dbReference>
<dbReference type="Gene3D" id="3.40.50.12230">
    <property type="match status" value="1"/>
</dbReference>
<feature type="domain" description="Formyl transferase C-terminal" evidence="2">
    <location>
        <begin position="202"/>
        <end position="295"/>
    </location>
</feature>
<reference evidence="3 4" key="1">
    <citation type="submission" date="2019-02" db="EMBL/GenBank/DDBJ databases">
        <title>Pedobacter sp. RP-3-8 sp. nov., isolated from Arctic soil.</title>
        <authorList>
            <person name="Dahal R.H."/>
        </authorList>
    </citation>
    <scope>NUCLEOTIDE SEQUENCE [LARGE SCALE GENOMIC DNA]</scope>
    <source>
        <strain evidence="3 4">RP-3-8</strain>
    </source>
</reference>
<dbReference type="PROSITE" id="PS00373">
    <property type="entry name" value="GART"/>
    <property type="match status" value="1"/>
</dbReference>
<dbReference type="PANTHER" id="PTHR11138">
    <property type="entry name" value="METHIONYL-TRNA FORMYLTRANSFERASE"/>
    <property type="match status" value="1"/>
</dbReference>
<dbReference type="AlphaFoldDB" id="A0A4R0MTS4"/>
<dbReference type="SUPFAM" id="SSF53328">
    <property type="entry name" value="Formyltransferase"/>
    <property type="match status" value="1"/>
</dbReference>
<dbReference type="SUPFAM" id="SSF50486">
    <property type="entry name" value="FMT C-terminal domain-like"/>
    <property type="match status" value="1"/>
</dbReference>
<protein>
    <submittedName>
        <fullName evidence="3">Uncharacterized protein</fullName>
    </submittedName>
</protein>
<proteinExistence type="predicted"/>
<evidence type="ECO:0000313" key="4">
    <source>
        <dbReference type="Proteomes" id="UP000291117"/>
    </source>
</evidence>
<dbReference type="InterPro" id="IPR005793">
    <property type="entry name" value="Formyl_trans_C"/>
</dbReference>
<comment type="caution">
    <text evidence="3">The sequence shown here is derived from an EMBL/GenBank/DDBJ whole genome shotgun (WGS) entry which is preliminary data.</text>
</comment>
<dbReference type="GO" id="GO:0004479">
    <property type="term" value="F:methionyl-tRNA formyltransferase activity"/>
    <property type="evidence" value="ECO:0007669"/>
    <property type="project" value="TreeGrafter"/>
</dbReference>
<sequence>MKILIFANSSLFVKTVTGILDHIQVVGIIIPDTSNNDLLSTVEYVEAQQIPLLKVSAADLKKGREVNSWILETGCNAALVMTFPFKIPESILNIPEKGVFNVHYSMLPAYKGPDPVFWQLKNGLKEIGLSIHKMTDVLDEGPLVFRKAMVLMPGENYGLAAVRLTLLLSQNLDEIFQNILAEKYIAAESEIQTSYFKRPQVDDLTINWEQQSAVEIENLVNAANPRYNGAISYLNEQPVRILEVSGVDGKFEPGTVVPGTVFHVDPHHGPMVLTADKQLLLFNIVETENGIFSGKKWCAMGLKQGDRFLNLN</sequence>
<dbReference type="RefSeq" id="WP_131611106.1">
    <property type="nucleotide sequence ID" value="NZ_SJSM01000018.1"/>
</dbReference>
<dbReference type="OrthoDB" id="1092294at2"/>
<accession>A0A4R0MTS4</accession>
<evidence type="ECO:0000313" key="3">
    <source>
        <dbReference type="EMBL" id="TCC89602.1"/>
    </source>
</evidence>
<organism evidence="3 4">
    <name type="scientific">Pedobacter hiemivivus</name>
    <dbReference type="NCBI Taxonomy" id="2530454"/>
    <lineage>
        <taxon>Bacteria</taxon>
        <taxon>Pseudomonadati</taxon>
        <taxon>Bacteroidota</taxon>
        <taxon>Sphingobacteriia</taxon>
        <taxon>Sphingobacteriales</taxon>
        <taxon>Sphingobacteriaceae</taxon>
        <taxon>Pedobacter</taxon>
    </lineage>
</organism>
<feature type="domain" description="Formyl transferase N-terminal" evidence="1">
    <location>
        <begin position="1"/>
        <end position="155"/>
    </location>
</feature>
<gene>
    <name evidence="3" type="ORF">EZ444_20960</name>
</gene>
<dbReference type="Pfam" id="PF02911">
    <property type="entry name" value="Formyl_trans_C"/>
    <property type="match status" value="1"/>
</dbReference>
<keyword evidence="4" id="KW-1185">Reference proteome</keyword>
<dbReference type="Proteomes" id="UP000291117">
    <property type="component" value="Unassembled WGS sequence"/>
</dbReference>
<dbReference type="Pfam" id="PF00551">
    <property type="entry name" value="Formyl_trans_N"/>
    <property type="match status" value="1"/>
</dbReference>
<dbReference type="GO" id="GO:0005829">
    <property type="term" value="C:cytosol"/>
    <property type="evidence" value="ECO:0007669"/>
    <property type="project" value="TreeGrafter"/>
</dbReference>
<evidence type="ECO:0000259" key="1">
    <source>
        <dbReference type="Pfam" id="PF00551"/>
    </source>
</evidence>